<dbReference type="Proteomes" id="UP000268014">
    <property type="component" value="Unassembled WGS sequence"/>
</dbReference>
<dbReference type="AlphaFoldDB" id="A0A0N4W751"/>
<organism evidence="4">
    <name type="scientific">Haemonchus placei</name>
    <name type="common">Barber's pole worm</name>
    <dbReference type="NCBI Taxonomy" id="6290"/>
    <lineage>
        <taxon>Eukaryota</taxon>
        <taxon>Metazoa</taxon>
        <taxon>Ecdysozoa</taxon>
        <taxon>Nematoda</taxon>
        <taxon>Chromadorea</taxon>
        <taxon>Rhabditida</taxon>
        <taxon>Rhabditina</taxon>
        <taxon>Rhabditomorpha</taxon>
        <taxon>Strongyloidea</taxon>
        <taxon>Trichostrongylidae</taxon>
        <taxon>Haemonchus</taxon>
    </lineage>
</organism>
<evidence type="ECO:0000313" key="2">
    <source>
        <dbReference type="EMBL" id="VDO27464.1"/>
    </source>
</evidence>
<keyword evidence="3" id="KW-1185">Reference proteome</keyword>
<dbReference type="EMBL" id="UZAF01016408">
    <property type="protein sequence ID" value="VDO27464.1"/>
    <property type="molecule type" value="Genomic_DNA"/>
</dbReference>
<sequence>MSGTPLVRPGGQPQLDYGAVLPSQPTTTRTTPDSGLGADDQMRHQERRVPPPGFAHPPPQYLPQDGAVMGPNHQSGPGVFGPCDGNFDKEKVTYDGPTSFHRGMRYENDSSMMGVLEVFYRSVTIPSPPTFYETRDGVEVRGAGSFLSELGSCLKGVIPWVR</sequence>
<feature type="compositionally biased region" description="Basic and acidic residues" evidence="1">
    <location>
        <begin position="40"/>
        <end position="49"/>
    </location>
</feature>
<protein>
    <submittedName>
        <fullName evidence="4">Phospholipid scramblase</fullName>
    </submittedName>
</protein>
<evidence type="ECO:0000313" key="3">
    <source>
        <dbReference type="Proteomes" id="UP000268014"/>
    </source>
</evidence>
<dbReference type="WBParaSite" id="HPLM_0000593001-mRNA-1">
    <property type="protein sequence ID" value="HPLM_0000593001-mRNA-1"/>
    <property type="gene ID" value="HPLM_0000593001"/>
</dbReference>
<name>A0A0N4W751_HAEPC</name>
<gene>
    <name evidence="2" type="ORF">HPLM_LOCUS5922</name>
</gene>
<reference evidence="4" key="1">
    <citation type="submission" date="2017-02" db="UniProtKB">
        <authorList>
            <consortium name="WormBaseParasite"/>
        </authorList>
    </citation>
    <scope>IDENTIFICATION</scope>
</reference>
<evidence type="ECO:0000313" key="4">
    <source>
        <dbReference type="WBParaSite" id="HPLM_0000593001-mRNA-1"/>
    </source>
</evidence>
<accession>A0A0N4W751</accession>
<dbReference type="OrthoDB" id="10381615at2759"/>
<feature type="compositionally biased region" description="Polar residues" evidence="1">
    <location>
        <begin position="23"/>
        <end position="33"/>
    </location>
</feature>
<reference evidence="2 3" key="2">
    <citation type="submission" date="2018-11" db="EMBL/GenBank/DDBJ databases">
        <authorList>
            <consortium name="Pathogen Informatics"/>
        </authorList>
    </citation>
    <scope>NUCLEOTIDE SEQUENCE [LARGE SCALE GENOMIC DNA]</scope>
    <source>
        <strain evidence="2 3">MHpl1</strain>
    </source>
</reference>
<evidence type="ECO:0000256" key="1">
    <source>
        <dbReference type="SAM" id="MobiDB-lite"/>
    </source>
</evidence>
<proteinExistence type="predicted"/>
<feature type="compositionally biased region" description="Pro residues" evidence="1">
    <location>
        <begin position="50"/>
        <end position="61"/>
    </location>
</feature>
<feature type="region of interest" description="Disordered" evidence="1">
    <location>
        <begin position="1"/>
        <end position="84"/>
    </location>
</feature>